<evidence type="ECO:0000313" key="3">
    <source>
        <dbReference type="Proteomes" id="UP000255467"/>
    </source>
</evidence>
<dbReference type="RefSeq" id="WP_051037062.1">
    <property type="nucleotide sequence ID" value="NZ_UGRY01000004.1"/>
</dbReference>
<keyword evidence="3" id="KW-1185">Reference proteome</keyword>
<dbReference type="OrthoDB" id="4550409at2"/>
<keyword evidence="1" id="KW-0472">Membrane</keyword>
<evidence type="ECO:0000256" key="1">
    <source>
        <dbReference type="SAM" id="Phobius"/>
    </source>
</evidence>
<accession>A0A379JHF3</accession>
<keyword evidence="1" id="KW-0812">Transmembrane</keyword>
<organism evidence="2 3">
    <name type="scientific">Nocardia otitidiscaviarum</name>
    <dbReference type="NCBI Taxonomy" id="1823"/>
    <lineage>
        <taxon>Bacteria</taxon>
        <taxon>Bacillati</taxon>
        <taxon>Actinomycetota</taxon>
        <taxon>Actinomycetes</taxon>
        <taxon>Mycobacteriales</taxon>
        <taxon>Nocardiaceae</taxon>
        <taxon>Nocardia</taxon>
    </lineage>
</organism>
<keyword evidence="1" id="KW-1133">Transmembrane helix</keyword>
<feature type="transmembrane region" description="Helical" evidence="1">
    <location>
        <begin position="235"/>
        <end position="253"/>
    </location>
</feature>
<evidence type="ECO:0000313" key="2">
    <source>
        <dbReference type="EMBL" id="SUD47972.1"/>
    </source>
</evidence>
<dbReference type="STRING" id="1406858.GCA_000710895_03882"/>
<reference evidence="2 3" key="1">
    <citation type="submission" date="2018-06" db="EMBL/GenBank/DDBJ databases">
        <authorList>
            <consortium name="Pathogen Informatics"/>
            <person name="Doyle S."/>
        </authorList>
    </citation>
    <scope>NUCLEOTIDE SEQUENCE [LARGE SCALE GENOMIC DNA]</scope>
    <source>
        <strain evidence="2 3">NCTC1934</strain>
    </source>
</reference>
<feature type="transmembrane region" description="Helical" evidence="1">
    <location>
        <begin position="65"/>
        <end position="87"/>
    </location>
</feature>
<dbReference type="EMBL" id="UGRY01000004">
    <property type="protein sequence ID" value="SUD47972.1"/>
    <property type="molecule type" value="Genomic_DNA"/>
</dbReference>
<dbReference type="Proteomes" id="UP000255467">
    <property type="component" value="Unassembled WGS sequence"/>
</dbReference>
<name>A0A379JHF3_9NOCA</name>
<proteinExistence type="predicted"/>
<protein>
    <submittedName>
        <fullName evidence="2">Uncharacterized protein conserved in bacteria</fullName>
    </submittedName>
</protein>
<dbReference type="AlphaFoldDB" id="A0A379JHF3"/>
<gene>
    <name evidence="2" type="ORF">NCTC1934_05298</name>
</gene>
<feature type="transmembrane region" description="Helical" evidence="1">
    <location>
        <begin position="108"/>
        <end position="135"/>
    </location>
</feature>
<feature type="transmembrane region" description="Helical" evidence="1">
    <location>
        <begin position="182"/>
        <end position="200"/>
    </location>
</feature>
<feature type="transmembrane region" description="Helical" evidence="1">
    <location>
        <begin position="155"/>
        <end position="175"/>
    </location>
</feature>
<sequence>MTRAVAPTVTASFAPLLRDQLRSEVIKMRSARSLWLLPLLALAVPPVMAAVVGLTGSLEPDDTVLGGALTGTSLALAVIGAWAALVVTTEFGSGTIRPVLTATPWRDLLLAAKTLLVVTVSTAVGIPAVTAAWLIGGAAIDGTRFADGQAFPGMLGIYCCFPAVAALGLAVGVTLRSSAGAVAVITAHVVLPQVTAAQALGELHRWVTVVAPSAVVAKLSQSADGAPELMGSLGGWPRLALVAAGAVGALGLARRALNRADI</sequence>